<accession>A0A4W3IMR5</accession>
<dbReference type="STRING" id="7868.ENSCMIP00000022004"/>
<evidence type="ECO:0008006" key="4">
    <source>
        <dbReference type="Google" id="ProtNLM"/>
    </source>
</evidence>
<evidence type="ECO:0000313" key="2">
    <source>
        <dbReference type="Ensembl" id="ENSCMIP00000022004.1"/>
    </source>
</evidence>
<name>A0A4W3IMR5_CALMI</name>
<dbReference type="Proteomes" id="UP000314986">
    <property type="component" value="Unassembled WGS sequence"/>
</dbReference>
<keyword evidence="1" id="KW-0175">Coiled coil</keyword>
<protein>
    <recommendedName>
        <fullName evidence="4">Coiled-coil domain-containing protein 152</fullName>
    </recommendedName>
</protein>
<sequence>MRKVAHAANLDKLVENFAVLEQKIAKTQGWTNLLDIQLEETKRLLKLAQTKESCMKEECTMLHRMIEGLQSTIQNQCDVRDENEQFKKCIQVLEQKIQVAEEFNSKLVRIQSTSVKSPHQDSSALPQNIFKRKLMHLQEEKNREISALRQTIQELEQQLSGSQDNRLKRRRF</sequence>
<reference evidence="2" key="4">
    <citation type="submission" date="2025-08" db="UniProtKB">
        <authorList>
            <consortium name="Ensembl"/>
        </authorList>
    </citation>
    <scope>IDENTIFICATION</scope>
</reference>
<keyword evidence="3" id="KW-1185">Reference proteome</keyword>
<reference evidence="2" key="5">
    <citation type="submission" date="2025-09" db="UniProtKB">
        <authorList>
            <consortium name="Ensembl"/>
        </authorList>
    </citation>
    <scope>IDENTIFICATION</scope>
</reference>
<evidence type="ECO:0000256" key="1">
    <source>
        <dbReference type="SAM" id="Coils"/>
    </source>
</evidence>
<proteinExistence type="predicted"/>
<feature type="coiled-coil region" evidence="1">
    <location>
        <begin position="138"/>
        <end position="165"/>
    </location>
</feature>
<dbReference type="GeneTree" id="ENSGT00390000010075"/>
<dbReference type="Ensembl" id="ENSCMIT00000022390.1">
    <property type="protein sequence ID" value="ENSCMIP00000022004.1"/>
    <property type="gene ID" value="ENSCMIG00000009981.1"/>
</dbReference>
<dbReference type="OMA" id="VRDENEQ"/>
<organism evidence="2 3">
    <name type="scientific">Callorhinchus milii</name>
    <name type="common">Ghost shark</name>
    <dbReference type="NCBI Taxonomy" id="7868"/>
    <lineage>
        <taxon>Eukaryota</taxon>
        <taxon>Metazoa</taxon>
        <taxon>Chordata</taxon>
        <taxon>Craniata</taxon>
        <taxon>Vertebrata</taxon>
        <taxon>Chondrichthyes</taxon>
        <taxon>Holocephali</taxon>
        <taxon>Chimaeriformes</taxon>
        <taxon>Callorhinchidae</taxon>
        <taxon>Callorhinchus</taxon>
    </lineage>
</organism>
<reference evidence="3" key="2">
    <citation type="journal article" date="2007" name="PLoS Biol.">
        <title>Survey sequencing and comparative analysis of the elephant shark (Callorhinchus milii) genome.</title>
        <authorList>
            <person name="Venkatesh B."/>
            <person name="Kirkness E.F."/>
            <person name="Loh Y.H."/>
            <person name="Halpern A.L."/>
            <person name="Lee A.P."/>
            <person name="Johnson J."/>
            <person name="Dandona N."/>
            <person name="Viswanathan L.D."/>
            <person name="Tay A."/>
            <person name="Venter J.C."/>
            <person name="Strausberg R.L."/>
            <person name="Brenner S."/>
        </authorList>
    </citation>
    <scope>NUCLEOTIDE SEQUENCE [LARGE SCALE GENOMIC DNA]</scope>
</reference>
<dbReference type="InParanoid" id="A0A4W3IMR5"/>
<reference evidence="3" key="1">
    <citation type="journal article" date="2006" name="Science">
        <title>Ancient noncoding elements conserved in the human genome.</title>
        <authorList>
            <person name="Venkatesh B."/>
            <person name="Kirkness E.F."/>
            <person name="Loh Y.H."/>
            <person name="Halpern A.L."/>
            <person name="Lee A.P."/>
            <person name="Johnson J."/>
            <person name="Dandona N."/>
            <person name="Viswanathan L.D."/>
            <person name="Tay A."/>
            <person name="Venter J.C."/>
            <person name="Strausberg R.L."/>
            <person name="Brenner S."/>
        </authorList>
    </citation>
    <scope>NUCLEOTIDE SEQUENCE [LARGE SCALE GENOMIC DNA]</scope>
</reference>
<gene>
    <name evidence="2" type="primary">LOC103183868</name>
</gene>
<dbReference type="InterPro" id="IPR038827">
    <property type="entry name" value="CCDC152"/>
</dbReference>
<dbReference type="PANTHER" id="PTHR35253:SF1">
    <property type="entry name" value="COILED-COIL DOMAIN-CONTAINING PROTEIN 152"/>
    <property type="match status" value="1"/>
</dbReference>
<dbReference type="AlphaFoldDB" id="A0A4W3IMR5"/>
<evidence type="ECO:0000313" key="3">
    <source>
        <dbReference type="Proteomes" id="UP000314986"/>
    </source>
</evidence>
<dbReference type="PANTHER" id="PTHR35253">
    <property type="entry name" value="COILED-COIL DOMAIN-CONTAINING PROTEIN 152"/>
    <property type="match status" value="1"/>
</dbReference>
<reference evidence="3" key="3">
    <citation type="journal article" date="2014" name="Nature">
        <title>Elephant shark genome provides unique insights into gnathostome evolution.</title>
        <authorList>
            <consortium name="International Elephant Shark Genome Sequencing Consortium"/>
            <person name="Venkatesh B."/>
            <person name="Lee A.P."/>
            <person name="Ravi V."/>
            <person name="Maurya A.K."/>
            <person name="Lian M.M."/>
            <person name="Swann J.B."/>
            <person name="Ohta Y."/>
            <person name="Flajnik M.F."/>
            <person name="Sutoh Y."/>
            <person name="Kasahara M."/>
            <person name="Hoon S."/>
            <person name="Gangu V."/>
            <person name="Roy S.W."/>
            <person name="Irimia M."/>
            <person name="Korzh V."/>
            <person name="Kondrychyn I."/>
            <person name="Lim Z.W."/>
            <person name="Tay B.H."/>
            <person name="Tohari S."/>
            <person name="Kong K.W."/>
            <person name="Ho S."/>
            <person name="Lorente-Galdos B."/>
            <person name="Quilez J."/>
            <person name="Marques-Bonet T."/>
            <person name="Raney B.J."/>
            <person name="Ingham P.W."/>
            <person name="Tay A."/>
            <person name="Hillier L.W."/>
            <person name="Minx P."/>
            <person name="Boehm T."/>
            <person name="Wilson R.K."/>
            <person name="Brenner S."/>
            <person name="Warren W.C."/>
        </authorList>
    </citation>
    <scope>NUCLEOTIDE SEQUENCE [LARGE SCALE GENOMIC DNA]</scope>
</reference>